<comment type="caution">
    <text evidence="1">The sequence shown here is derived from an EMBL/GenBank/DDBJ whole genome shotgun (WGS) entry which is preliminary data.</text>
</comment>
<evidence type="ECO:0000313" key="1">
    <source>
        <dbReference type="EMBL" id="HIV85431.1"/>
    </source>
</evidence>
<sequence>MPNLTTPIPPPLSGNTGEDIKSIRKWGTALIDELVYIFNHLDAGNVSEAASVKAENIDTTNAKIMNAQIGNLTADKLRAGQVNTNLVKVESSGSNLSISGSAIVISDSEHERFRAEYDPQLDLFNFVLYNGGGEPAVYINSLGNAVFSGRIDSSEIFASTVVGADSLSYASLSGGVFAMMDKMGIKIFQDDSGERLQKMGMSVGDDGTAYMVLGAGSGEGEVTVNGVKYSDESFVIQKNDAYASLGIVGSDALLSFMNGGELWLRGKVLINGRDVLGEIDALKSALSSQSE</sequence>
<evidence type="ECO:0000313" key="2">
    <source>
        <dbReference type="Proteomes" id="UP000824162"/>
    </source>
</evidence>
<organism evidence="1 2">
    <name type="scientific">Candidatus Monoglobus merdigallinarum</name>
    <dbReference type="NCBI Taxonomy" id="2838698"/>
    <lineage>
        <taxon>Bacteria</taxon>
        <taxon>Bacillati</taxon>
        <taxon>Bacillota</taxon>
        <taxon>Clostridia</taxon>
        <taxon>Monoglobales</taxon>
        <taxon>Monoglobaceae</taxon>
        <taxon>Monoglobus</taxon>
    </lineage>
</organism>
<protein>
    <submittedName>
        <fullName evidence="1">Uncharacterized protein</fullName>
    </submittedName>
</protein>
<gene>
    <name evidence="1" type="ORF">H9900_01320</name>
</gene>
<dbReference type="AlphaFoldDB" id="A0A9D1PPD0"/>
<reference evidence="1" key="1">
    <citation type="journal article" date="2021" name="PeerJ">
        <title>Extensive microbial diversity within the chicken gut microbiome revealed by metagenomics and culture.</title>
        <authorList>
            <person name="Gilroy R."/>
            <person name="Ravi A."/>
            <person name="Getino M."/>
            <person name="Pursley I."/>
            <person name="Horton D.L."/>
            <person name="Alikhan N.F."/>
            <person name="Baker D."/>
            <person name="Gharbi K."/>
            <person name="Hall N."/>
            <person name="Watson M."/>
            <person name="Adriaenssens E.M."/>
            <person name="Foster-Nyarko E."/>
            <person name="Jarju S."/>
            <person name="Secka A."/>
            <person name="Antonio M."/>
            <person name="Oren A."/>
            <person name="Chaudhuri R.R."/>
            <person name="La Ragione R."/>
            <person name="Hildebrand F."/>
            <person name="Pallen M.J."/>
        </authorList>
    </citation>
    <scope>NUCLEOTIDE SEQUENCE</scope>
    <source>
        <strain evidence="1">5790</strain>
    </source>
</reference>
<dbReference type="Proteomes" id="UP000824162">
    <property type="component" value="Unassembled WGS sequence"/>
</dbReference>
<proteinExistence type="predicted"/>
<accession>A0A9D1PPD0</accession>
<reference evidence="1" key="2">
    <citation type="submission" date="2021-04" db="EMBL/GenBank/DDBJ databases">
        <authorList>
            <person name="Gilroy R."/>
        </authorList>
    </citation>
    <scope>NUCLEOTIDE SEQUENCE</scope>
    <source>
        <strain evidence="1">5790</strain>
    </source>
</reference>
<name>A0A9D1PPD0_9FIRM</name>
<dbReference type="EMBL" id="DXIJ01000027">
    <property type="protein sequence ID" value="HIV85431.1"/>
    <property type="molecule type" value="Genomic_DNA"/>
</dbReference>